<sequence length="3906" mass="442479">METYLNIVKIIADAAGTTVEVRSKAVEDLLNCIDTVILESSYQLWLDNCIPMLLKCLEGEPQFITELPGQQLRKGILETIHRLPCNDMLRPHCKNILNVVFKIVETDNEENVLICLRIVIELHKQFRPPYATEVQQFLNYVKQVYTELPAYMDKIFDPALRGTILIPDISQLNIAEVLGERFAATQVQTEKMNPDGSPVTFTLQPRAKTSLKVLQELPIIVVLMYQIYKTSVQTEVGEFIPVVMSTISLQANQEARDNPHFNKEVLVEFMGAQVKTLSFLAYIIKLYQDLVIQHSHLLVAGMISLLKSCPMEVAGLRRELFIATRHIMGTELRFKFVPYMEQLLDEDVLLGKGWTVNETMRPLAYSTMADLVHHVRQHLSLVDLNRAVLFFSCHVHDESIPLSIQTMSCKLMFNLVESIRHKSEAEGGNGREILMRMLDVLVYKFKIVAEVHIPYFQEKYISLKEDQALVVPVLVPNKKLWNYEPDEILPKHSVPDDVKRFGFPVSPMQTYSFSDCKNLVKTIVCAVKTISWGIASCKVGTNEPAASTPNTYKQFSAKETEVYLRLIKWGLRAIDIYAITGPVVPQNGSAFTAAQRPLYSQGVRSKDEKEVLEHFAGAFTLLNTYTFREIFSVSIDLLVQRIHENNALQVVTNNLLANQATSAIFATILVEYLLNKMPEMGDDVEKSNLYLRLFKLVFGSVSLFPNENEQMLRPHLREIVNKSMELAMNAKDPFNYFLLLRALFRSIGGGSHDLLYQEFLPLLPSLLQGLNSLQSGLHKHHMKDLFVELCLTVPVRLSSLLPYLPMLMDPLVSALNGSPTLISQGLRTLELCVDNLQPEFLYEHIQPVRADLMQALWRTLRNVHDPTAVVSFRILGKFGGSNRKMLVEPQKLEYSDGTNIGQCITLTFADHKTPVLLPLEKVIEVAVQTLRSTNTPTTSELYYQQQAWSFVKIFVFQSFELESDRTLGNKILLHHRMSDSDMITLLPIHRGDDKYRSILITALSGWFIATGVKELRKSVYSFLVPLLRHMAMVMTVQQTGSFAGRGVNMDPYIIFDAMAAVLANEEKDLKRPVLFGLSVIMNCVINLVRSKDVACSLPMIGYITDKFSDLCYKRAWYTKMGGCQAISFFLDNMSLRWTLSQQGTILRAMFFVLTDLTNEVSAGTVDLAKENLTKMIRICCACSDDNLSSLKNSCISDMTKEFTRQLTSPITNIRTQSMKALELLAEIQGKTISAVMEQHKDVLNEMVLPKKHVIRHQSLQCQLGILDGITFCLSLQPTLYPLDATAQETKVFINEVMALSDADDNALSKLPCYKIVSSLIPIRISLLNVLACVGHLAPIKDKVAGIFLKAIGSPFADLQKCGYECLKKFSHGFPVDLETQTTAVRMALSALTNIRTVTQPVLSQLSYLYQLFPHAITDKVWEQLLQLYKKCLEFALVSHQKAPARTGVHELKIAVAILDMFHLINAGSTAAKLMEIVTKFCLQAEKALMLGKGSPLRLPLMKFLIKQPKEFIDIAFSAPYIQSQEWNRFFICFLEQSESEKLRACLISNPSKLIHFLNIKKNPTMPGPTPIQTAPTASQLCQQGQAPQPPPPAPNMVTLTPAEQIEIQYFAVKVMSILSDYDEDWILGNTSNRGEVVQALRKVWESAEYQNVCNSTSSMFMTQPAPPPSADPTVAVASPSTPPIPISSSPNLHLSLSKLQVQTWKEPQMIAKLLLSYYRKNNGDFDMLFKLLLAFCGKSISQYHFLKEFLDKTVTKYSVTWKRQAFYAFSKFFHDPKCAEELKAKIIQYILIPCFSYCFDKGQADELIGSSPEPDIANPNNLVNIFILNIIDPETQTTISDSVRILLYQFACLLVDQVPNHIHDASNKKQGVKLKRLMTFTWPCLLSKSCVDSSTKYYGHLLLCHIITKFALNKRIVLQTFHSLLKASLMEAKSVVKQALDIITPALPSRMDDGYTMLIHWTKKILVEEGHSLGQLMHLLQLIVRHWKVYYPVRHGVVQHMVSGITRLGFTPTSTFDQRKLAVEMAEVIIKWELERIKNEIPEGEPPDEKRIKLLSTSPSPYAKLTDPATDASKPLDATHIEAVLSFLLRIACQVNEPNPSAGSQGELLAKRCITLVKLMLRPEVWKQGELKIQWFEKLFATLDSPQVNYPNICTALELLAYIIGILDKPAVLEHMKFLQKGITACMTCQNSKVIRQVHQLLTKLTSIFPTEFPGGSGTSTVVKYDELEPLYTCVSKVIYEGLSTYDKLTNANPQTLLGPIMMCKATCSNSPGYIDRIITAFMKCLQKLAREHLTPAVNDAYVATELLIISLELVKNRVGVMGGEMRKAFIGQVLVSLIEKSTDTKVIGAIVKMLEDWVKNRAPHAVNQGPTIREKSILLVKLMQNVEKRFPTDLELTGMFLELINFIYRDESLKSTELNGKLEPAFLSGLRCVQPSIRDKFFQVFDTSIRRKLHERLMYIVCSQNWEAMGPHYWVKQCEELLFATASDVALDIAPKESIIPSESYGFSLLDQPLKDAFCPINMETTVVDVREHEIAFVQQLEKDVEALQKLSDSEDEAVIAESITKLEDAFLNEGWIEPAHPDRNMKYILKRENDFIQYAAKGFTTHSLLQPMVQLCHLDTTLSEKIWISFFPRAWKIFTEKQQLALANEMVPFLCSGVHAIQQHCHPSALSTFVEALCQCTPSIPMKPAVLFYLGKSHNLWHRMSLLLEQLALDCSLAPPLKAKKDTPIDCYEFEPTTSTPSPATTTVQQQEILDSLAELYSSLKEDDLWAGLWQKRAKYPETNSGIAYELQGYYEKAQGCYEVAMTKAKSESVNSLNCFSELKLWEDHWTKCAKELNQWDFVLDYSSSKSGADPFGVLEASWRNSNWATAKEALAQVELGCPKEKAWKVHLYRGYLAVCFSEDQNLSIVERFVESAQTLCIKEWKRLPNLVAPVHVPLLQAAQQVVELHEATLIHQALLHARQNTMNDTKSVVKTWRNRLPCISDDLSHWSDIFTWRQLHYQFVSQHYVEGSSDQGNQTMLGVHASAQVQIHNFSVHQLCQAICHFGKIARKHNQSAVCLDSLSKIYTIPSVPIVDCFQKIKQQVKYYIQQSQILGRNELSEALEIVESTNLKYFSKEMTSEFFALKGSLLAQIGRSDDANKAFSAACQMHDANSKSWGLWGDYLESLFTRDPRNMTLGISAITAFMHACRHNQETKARKYIAKIIWLLMYDDEKGVLADTVDKYCMGVPPIQWLPWVPQLLNSLVRQDGKMVINLLNQVGRMYPQAVYFPIRTLYLTLKVEQRDKVRNAEIMAAAAKASLMQEGSPSPSDGQPGVAASPAAEQAIRATPSMWRCSKLMHMQRDLHPTILASLEGIVDQIIWFRENWYEEVLRQLKNGLAKCYAIAFENRTNLLETTISAQLQNFVKKLVSMFGHGSPLGNPPVMTSGTGTTPTIEALLLRRSSTHDPSFQQMKIQFSLDFDSAAPGAIKLHNLIQRLRKWIKILEGKCKLFPKSFLMEDKYRFLLNFNSQIADIELPGEFLIPKHAHYYVKIARFQPRIEIVQKHNFCARRIYIRGHNGKIYPYLIAHDSCLSDARREERVVQMIRMLNHYLGRQKVTAKRNLRYTVPKVVPVSPQMRLVEDNPASLSLLDVFKISCAKKQIEFDAAIGRYYEKIANTQLSGTIVRGGQMSSQVLRDILHDIQINLVPRTMFREWALSTFSSPSDYWMFRKIFTLQLCLSGFAEYVFHLTRLNPDILFLHKDSGMVNISYFKFDLDESTGELETIKPVPFRLTPNIAEFMTTFGVHGPLVQGMTSLARCLIYPNYKLSAILRAILRDEMASWIKKKQDDRDMMNIRGPSDSQGESDSEAVINMVTKAVNAIMARIQLLCNFDGVDNNVSSLVTAANSHENLCRMDPTWHPWL</sequence>
<dbReference type="PROSITE" id="PS51189">
    <property type="entry name" value="FAT"/>
    <property type="match status" value="1"/>
</dbReference>
<evidence type="ECO:0000256" key="1">
    <source>
        <dbReference type="ARBA" id="ARBA00007234"/>
    </source>
</evidence>
<dbReference type="CDD" id="cd05163">
    <property type="entry name" value="PIKK_TRRAP"/>
    <property type="match status" value="1"/>
</dbReference>
<dbReference type="InterPro" id="IPR011009">
    <property type="entry name" value="Kinase-like_dom_sf"/>
</dbReference>
<dbReference type="EMBL" id="LNIX01000006">
    <property type="protein sequence ID" value="OXA53161.1"/>
    <property type="molecule type" value="Genomic_DNA"/>
</dbReference>
<feature type="domain" description="PI3K/PI4K catalytic" evidence="3">
    <location>
        <begin position="3540"/>
        <end position="3866"/>
    </location>
</feature>
<gene>
    <name evidence="6" type="ORF">Fcan01_11988</name>
</gene>
<dbReference type="InterPro" id="IPR046805">
    <property type="entry name" value="Tra1_ring"/>
</dbReference>
<feature type="domain" description="FATC" evidence="5">
    <location>
        <begin position="3874"/>
        <end position="3906"/>
    </location>
</feature>
<evidence type="ECO:0000259" key="3">
    <source>
        <dbReference type="PROSITE" id="PS50290"/>
    </source>
</evidence>
<proteinExistence type="inferred from homology"/>
<comment type="similarity">
    <text evidence="1">Belongs to the PI3/PI4-kinase family. TRA1 subfamily.</text>
</comment>
<dbReference type="InterPro" id="IPR000403">
    <property type="entry name" value="PI3/4_kinase_cat_dom"/>
</dbReference>
<accession>A0A226E8H4</accession>
<dbReference type="InterPro" id="IPR014009">
    <property type="entry name" value="PIK_FAT"/>
</dbReference>
<organism evidence="6 7">
    <name type="scientific">Folsomia candida</name>
    <name type="common">Springtail</name>
    <dbReference type="NCBI Taxonomy" id="158441"/>
    <lineage>
        <taxon>Eukaryota</taxon>
        <taxon>Metazoa</taxon>
        <taxon>Ecdysozoa</taxon>
        <taxon>Arthropoda</taxon>
        <taxon>Hexapoda</taxon>
        <taxon>Collembola</taxon>
        <taxon>Entomobryomorpha</taxon>
        <taxon>Isotomoidea</taxon>
        <taxon>Isotomidae</taxon>
        <taxon>Proisotominae</taxon>
        <taxon>Folsomia</taxon>
    </lineage>
</organism>
<evidence type="ECO:0000313" key="6">
    <source>
        <dbReference type="EMBL" id="OXA53161.1"/>
    </source>
</evidence>
<evidence type="ECO:0000256" key="2">
    <source>
        <dbReference type="SAM" id="MobiDB-lite"/>
    </source>
</evidence>
<dbReference type="PANTHER" id="PTHR11139:SF1">
    <property type="entry name" value="TRANSFORMATION_TRANSCRIPTION DOMAIN-ASSOCIATED PROTEIN"/>
    <property type="match status" value="1"/>
</dbReference>
<evidence type="ECO:0000259" key="5">
    <source>
        <dbReference type="PROSITE" id="PS51190"/>
    </source>
</evidence>
<reference evidence="6 7" key="1">
    <citation type="submission" date="2015-12" db="EMBL/GenBank/DDBJ databases">
        <title>The genome of Folsomia candida.</title>
        <authorList>
            <person name="Faddeeva A."/>
            <person name="Derks M.F."/>
            <person name="Anvar Y."/>
            <person name="Smit S."/>
            <person name="Van Straalen N."/>
            <person name="Roelofs D."/>
        </authorList>
    </citation>
    <scope>NUCLEOTIDE SEQUENCE [LARGE SCALE GENOMIC DNA]</scope>
    <source>
        <strain evidence="6 7">VU population</strain>
        <tissue evidence="6">Whole body</tissue>
    </source>
</reference>
<dbReference type="STRING" id="158441.A0A226E8H4"/>
<dbReference type="Pfam" id="PF20206">
    <property type="entry name" value="Tra1_ring"/>
    <property type="match status" value="1"/>
</dbReference>
<dbReference type="SUPFAM" id="SSF56112">
    <property type="entry name" value="Protein kinase-like (PK-like)"/>
    <property type="match status" value="1"/>
</dbReference>
<dbReference type="InterPro" id="IPR016024">
    <property type="entry name" value="ARM-type_fold"/>
</dbReference>
<dbReference type="OMA" id="CLDLYGQ"/>
<dbReference type="InterPro" id="IPR003152">
    <property type="entry name" value="FATC_dom"/>
</dbReference>
<dbReference type="SMART" id="SM01343">
    <property type="entry name" value="FATC"/>
    <property type="match status" value="1"/>
</dbReference>
<dbReference type="InterPro" id="IPR036940">
    <property type="entry name" value="PI3/4_kinase_cat_sf"/>
</dbReference>
<dbReference type="PANTHER" id="PTHR11139">
    <property type="entry name" value="ATAXIA TELANGIECTASIA MUTATED ATM -RELATED"/>
    <property type="match status" value="1"/>
</dbReference>
<dbReference type="OrthoDB" id="5570127at2759"/>
<keyword evidence="7" id="KW-1185">Reference proteome</keyword>
<dbReference type="GO" id="GO:0006281">
    <property type="term" value="P:DNA repair"/>
    <property type="evidence" value="ECO:0007669"/>
    <property type="project" value="TreeGrafter"/>
</dbReference>
<dbReference type="Proteomes" id="UP000198287">
    <property type="component" value="Unassembled WGS sequence"/>
</dbReference>
<dbReference type="InterPro" id="IPR046807">
    <property type="entry name" value="Tra1_central"/>
</dbReference>
<dbReference type="Pfam" id="PF20175">
    <property type="entry name" value="Tra1_central"/>
    <property type="match status" value="1"/>
</dbReference>
<protein>
    <submittedName>
        <fullName evidence="6">Transformation/transcription domain-associated protein</fullName>
    </submittedName>
</protein>
<dbReference type="GO" id="GO:0000124">
    <property type="term" value="C:SAGA complex"/>
    <property type="evidence" value="ECO:0007669"/>
    <property type="project" value="TreeGrafter"/>
</dbReference>
<dbReference type="Pfam" id="PF00454">
    <property type="entry name" value="PI3_PI4_kinase"/>
    <property type="match status" value="1"/>
</dbReference>
<dbReference type="InterPro" id="IPR003151">
    <property type="entry name" value="PIK-rel_kinase_FAT"/>
</dbReference>
<dbReference type="SMART" id="SM00146">
    <property type="entry name" value="PI3Kc"/>
    <property type="match status" value="1"/>
</dbReference>
<feature type="domain" description="FAT" evidence="4">
    <location>
        <begin position="2692"/>
        <end position="3281"/>
    </location>
</feature>
<dbReference type="PROSITE" id="PS50290">
    <property type="entry name" value="PI3_4_KINASE_3"/>
    <property type="match status" value="1"/>
</dbReference>
<comment type="caution">
    <text evidence="6">The sequence shown here is derived from an EMBL/GenBank/DDBJ whole genome shotgun (WGS) entry which is preliminary data.</text>
</comment>
<dbReference type="SUPFAM" id="SSF48371">
    <property type="entry name" value="ARM repeat"/>
    <property type="match status" value="2"/>
</dbReference>
<dbReference type="GO" id="GO:0035267">
    <property type="term" value="C:NuA4 histone acetyltransferase complex"/>
    <property type="evidence" value="ECO:0007669"/>
    <property type="project" value="TreeGrafter"/>
</dbReference>
<evidence type="ECO:0000259" key="4">
    <source>
        <dbReference type="PROSITE" id="PS51189"/>
    </source>
</evidence>
<name>A0A226E8H4_FOLCA</name>
<dbReference type="GO" id="GO:0006355">
    <property type="term" value="P:regulation of DNA-templated transcription"/>
    <property type="evidence" value="ECO:0007669"/>
    <property type="project" value="TreeGrafter"/>
</dbReference>
<dbReference type="Gene3D" id="1.10.1070.11">
    <property type="entry name" value="Phosphatidylinositol 3-/4-kinase, catalytic domain"/>
    <property type="match status" value="1"/>
</dbReference>
<feature type="region of interest" description="Disordered" evidence="2">
    <location>
        <begin position="1660"/>
        <end position="1680"/>
    </location>
</feature>
<dbReference type="InterPro" id="IPR050517">
    <property type="entry name" value="DDR_Repair_Kinase"/>
</dbReference>
<dbReference type="PROSITE" id="PS51190">
    <property type="entry name" value="FATC"/>
    <property type="match status" value="1"/>
</dbReference>
<dbReference type="GO" id="GO:0005634">
    <property type="term" value="C:nucleus"/>
    <property type="evidence" value="ECO:0007669"/>
    <property type="project" value="TreeGrafter"/>
</dbReference>
<dbReference type="Pfam" id="PF02259">
    <property type="entry name" value="FAT"/>
    <property type="match status" value="1"/>
</dbReference>
<evidence type="ECO:0000313" key="7">
    <source>
        <dbReference type="Proteomes" id="UP000198287"/>
    </source>
</evidence>